<dbReference type="RefSeq" id="WP_044758408.1">
    <property type="nucleotide sequence ID" value="NZ_CECY01000006.1"/>
</dbReference>
<dbReference type="EMBL" id="FIGZ01000012">
    <property type="protein sequence ID" value="CYU98126.1"/>
    <property type="molecule type" value="Genomic_DNA"/>
</dbReference>
<evidence type="ECO:0000313" key="2">
    <source>
        <dbReference type="Proteomes" id="UP000072083"/>
    </source>
</evidence>
<sequence>MSKQGDYQPLNDGLLEYGDWTTKRDKNTAKKIGEELTTRGRLYFGYKSIVAKYDSYLVSNLSAVDIKVQCYYVQDFQKSHKVRIKDELFAVESVDVDNKQEYMYLFLRKVGYWDGGNYIQTSGSK</sequence>
<dbReference type="Proteomes" id="UP000072083">
    <property type="component" value="Unassembled WGS sequence"/>
</dbReference>
<proteinExistence type="predicted"/>
<organism evidence="1 2">
    <name type="scientific">Streptococcus suis</name>
    <dbReference type="NCBI Taxonomy" id="1307"/>
    <lineage>
        <taxon>Bacteria</taxon>
        <taxon>Bacillati</taxon>
        <taxon>Bacillota</taxon>
        <taxon>Bacilli</taxon>
        <taxon>Lactobacillales</taxon>
        <taxon>Streptococcaceae</taxon>
        <taxon>Streptococcus</taxon>
    </lineage>
</organism>
<name>A0A0Z8DCB2_STRSU</name>
<protein>
    <submittedName>
        <fullName evidence="1">Uncharacterized protein</fullName>
    </submittedName>
</protein>
<dbReference type="AlphaFoldDB" id="A0A0Z8DCB2"/>
<accession>A0A0Z8DCB2</accession>
<gene>
    <name evidence="1" type="ORF">ERS132406_01255</name>
</gene>
<reference evidence="1 2" key="1">
    <citation type="submission" date="2016-02" db="EMBL/GenBank/DDBJ databases">
        <authorList>
            <consortium name="Pathogen Informatics"/>
        </authorList>
    </citation>
    <scope>NUCLEOTIDE SEQUENCE [LARGE SCALE GENOMIC DNA]</scope>
    <source>
        <strain evidence="1 2">LSS44</strain>
    </source>
</reference>
<evidence type="ECO:0000313" key="1">
    <source>
        <dbReference type="EMBL" id="CYU98126.1"/>
    </source>
</evidence>